<organism evidence="2 3">
    <name type="scientific">Tilletiopsis washingtonensis</name>
    <dbReference type="NCBI Taxonomy" id="58919"/>
    <lineage>
        <taxon>Eukaryota</taxon>
        <taxon>Fungi</taxon>
        <taxon>Dikarya</taxon>
        <taxon>Basidiomycota</taxon>
        <taxon>Ustilaginomycotina</taxon>
        <taxon>Exobasidiomycetes</taxon>
        <taxon>Entylomatales</taxon>
        <taxon>Entylomatales incertae sedis</taxon>
        <taxon>Tilletiopsis</taxon>
    </lineage>
</organism>
<dbReference type="EMBL" id="KZ819304">
    <property type="protein sequence ID" value="PWN95454.1"/>
    <property type="molecule type" value="Genomic_DNA"/>
</dbReference>
<evidence type="ECO:0000256" key="1">
    <source>
        <dbReference type="SAM" id="MobiDB-lite"/>
    </source>
</evidence>
<reference evidence="2 3" key="1">
    <citation type="journal article" date="2018" name="Mol. Biol. Evol.">
        <title>Broad Genomic Sampling Reveals a Smut Pathogenic Ancestry of the Fungal Clade Ustilaginomycotina.</title>
        <authorList>
            <person name="Kijpornyongpan T."/>
            <person name="Mondo S.J."/>
            <person name="Barry K."/>
            <person name="Sandor L."/>
            <person name="Lee J."/>
            <person name="Lipzen A."/>
            <person name="Pangilinan J."/>
            <person name="LaButti K."/>
            <person name="Hainaut M."/>
            <person name="Henrissat B."/>
            <person name="Grigoriev I.V."/>
            <person name="Spatafora J.W."/>
            <person name="Aime M.C."/>
        </authorList>
    </citation>
    <scope>NUCLEOTIDE SEQUENCE [LARGE SCALE GENOMIC DNA]</scope>
    <source>
        <strain evidence="2 3">MCA 4186</strain>
    </source>
</reference>
<feature type="region of interest" description="Disordered" evidence="1">
    <location>
        <begin position="190"/>
        <end position="211"/>
    </location>
</feature>
<feature type="region of interest" description="Disordered" evidence="1">
    <location>
        <begin position="1"/>
        <end position="36"/>
    </location>
</feature>
<keyword evidence="3" id="KW-1185">Reference proteome</keyword>
<protein>
    <submittedName>
        <fullName evidence="2">Uncharacterized protein</fullName>
    </submittedName>
</protein>
<sequence>MSDGCSRNRAEALQTSALGSPHVPAQGLVRHGGSARSRAGRVVGIRHLLRPPPCMRAYSLQPARCRLSALRPLPLRLALPRLQRAVSQQRQHSEARHILSPDGSESVLLKRRLRGGSGERGPTKREICSAEPLDALRLHVAARACRRAAFAATSVELRLVRASLLPSHPLALGTEFKLRVASGVAAAVERGMPPSPSHHGRGLVRPAHPSA</sequence>
<name>A0A316Z2Z5_9BASI</name>
<dbReference type="GeneID" id="37266674"/>
<evidence type="ECO:0000313" key="3">
    <source>
        <dbReference type="Proteomes" id="UP000245946"/>
    </source>
</evidence>
<dbReference type="AlphaFoldDB" id="A0A316Z2Z5"/>
<gene>
    <name evidence="2" type="ORF">FA09DRAFT_140672</name>
</gene>
<dbReference type="Proteomes" id="UP000245946">
    <property type="component" value="Unassembled WGS sequence"/>
</dbReference>
<evidence type="ECO:0000313" key="2">
    <source>
        <dbReference type="EMBL" id="PWN95454.1"/>
    </source>
</evidence>
<accession>A0A316Z2Z5</accession>
<proteinExistence type="predicted"/>
<feature type="compositionally biased region" description="Basic and acidic residues" evidence="1">
    <location>
        <begin position="1"/>
        <end position="10"/>
    </location>
</feature>
<dbReference type="RefSeq" id="XP_025595733.1">
    <property type="nucleotide sequence ID" value="XM_025739128.1"/>
</dbReference>